<dbReference type="EMBL" id="PCRS01000027">
    <property type="protein sequence ID" value="PIP24903.1"/>
    <property type="molecule type" value="Genomic_DNA"/>
</dbReference>
<feature type="non-terminal residue" evidence="1">
    <location>
        <position position="208"/>
    </location>
</feature>
<comment type="caution">
    <text evidence="1">The sequence shown here is derived from an EMBL/GenBank/DDBJ whole genome shotgun (WGS) entry which is preliminary data.</text>
</comment>
<proteinExistence type="predicted"/>
<feature type="non-terminal residue" evidence="1">
    <location>
        <position position="1"/>
    </location>
</feature>
<gene>
    <name evidence="1" type="ORF">COX34_01655</name>
</gene>
<sequence length="208" mass="21519">NTVARFKSSLTPQTDNTYDLGENTTPLRWRTGYFGTSVYTGNLVFDLTNDVIIQATAPAAARTYTIPDFGSNDTFVGLAATQTLTNKTLTSPDINGGTADSLTSLSIRSSGTGAFDVTFANTENLTTGRTLTIKLNDAARTIDIAGNLTLASSFTTSGANALTLTTTGATNITLPTTGTLLTTARQISTTSPLAGGGDLSADRTLSIG</sequence>
<dbReference type="AlphaFoldDB" id="A0A2G9Z1S1"/>
<protein>
    <submittedName>
        <fullName evidence="1">Uncharacterized protein</fullName>
    </submittedName>
</protein>
<evidence type="ECO:0000313" key="1">
    <source>
        <dbReference type="EMBL" id="PIP24903.1"/>
    </source>
</evidence>
<accession>A0A2G9Z1S1</accession>
<organism evidence="1 2">
    <name type="scientific">Candidatus Nealsonbacteria bacterium CG23_combo_of_CG06-09_8_20_14_all_36_12</name>
    <dbReference type="NCBI Taxonomy" id="1974718"/>
    <lineage>
        <taxon>Bacteria</taxon>
        <taxon>Candidatus Nealsoniibacteriota</taxon>
    </lineage>
</organism>
<name>A0A2G9Z1S1_9BACT</name>
<reference evidence="1 2" key="1">
    <citation type="submission" date="2017-09" db="EMBL/GenBank/DDBJ databases">
        <title>Depth-based differentiation of microbial function through sediment-hosted aquifers and enrichment of novel symbionts in the deep terrestrial subsurface.</title>
        <authorList>
            <person name="Probst A.J."/>
            <person name="Ladd B."/>
            <person name="Jarett J.K."/>
            <person name="Geller-Mcgrath D.E."/>
            <person name="Sieber C.M."/>
            <person name="Emerson J.B."/>
            <person name="Anantharaman K."/>
            <person name="Thomas B.C."/>
            <person name="Malmstrom R."/>
            <person name="Stieglmeier M."/>
            <person name="Klingl A."/>
            <person name="Woyke T."/>
            <person name="Ryan C.M."/>
            <person name="Banfield J.F."/>
        </authorList>
    </citation>
    <scope>NUCLEOTIDE SEQUENCE [LARGE SCALE GENOMIC DNA]</scope>
    <source>
        <strain evidence="1">CG23_combo_of_CG06-09_8_20_14_all_36_12</strain>
    </source>
</reference>
<evidence type="ECO:0000313" key="2">
    <source>
        <dbReference type="Proteomes" id="UP000228681"/>
    </source>
</evidence>
<dbReference type="Proteomes" id="UP000228681">
    <property type="component" value="Unassembled WGS sequence"/>
</dbReference>